<dbReference type="EMBL" id="VHLH01000002">
    <property type="protein sequence ID" value="TPW31943.1"/>
    <property type="molecule type" value="Genomic_DNA"/>
</dbReference>
<gene>
    <name evidence="1" type="ORF">FJU11_01770</name>
</gene>
<name>A0A506UBZ8_9HYPH</name>
<proteinExistence type="predicted"/>
<reference evidence="1 2" key="1">
    <citation type="submission" date="2019-06" db="EMBL/GenBank/DDBJ databases">
        <authorList>
            <person name="Li M."/>
        </authorList>
    </citation>
    <scope>NUCLEOTIDE SEQUENCE [LARGE SCALE GENOMIC DNA]</scope>
    <source>
        <strain evidence="1 2">BGMRC6574</strain>
    </source>
</reference>
<evidence type="ECO:0000313" key="1">
    <source>
        <dbReference type="EMBL" id="TPW31943.1"/>
    </source>
</evidence>
<dbReference type="AlphaFoldDB" id="A0A506UBZ8"/>
<keyword evidence="2" id="KW-1185">Reference proteome</keyword>
<comment type="caution">
    <text evidence="1">The sequence shown here is derived from an EMBL/GenBank/DDBJ whole genome shotgun (WGS) entry which is preliminary data.</text>
</comment>
<organism evidence="1 2">
    <name type="scientific">Pararhizobium mangrovi</name>
    <dbReference type="NCBI Taxonomy" id="2590452"/>
    <lineage>
        <taxon>Bacteria</taxon>
        <taxon>Pseudomonadati</taxon>
        <taxon>Pseudomonadota</taxon>
        <taxon>Alphaproteobacteria</taxon>
        <taxon>Hyphomicrobiales</taxon>
        <taxon>Rhizobiaceae</taxon>
        <taxon>Rhizobium/Agrobacterium group</taxon>
        <taxon>Pararhizobium</taxon>
    </lineage>
</organism>
<accession>A0A506UBZ8</accession>
<dbReference type="RefSeq" id="WP_141165300.1">
    <property type="nucleotide sequence ID" value="NZ_VHLH01000002.1"/>
</dbReference>
<protein>
    <submittedName>
        <fullName evidence="1">Uncharacterized protein</fullName>
    </submittedName>
</protein>
<sequence length="109" mass="11984">MSRGSTSPLADIATLWFQAPLVIATRANMMWTSPLHSARMQAETTRMVSEKVAASTEAMIAWQFAMMRELMRPRTSVSSKAIEKAGGRIAASSVRPYAKRVRGNAKRLG</sequence>
<evidence type="ECO:0000313" key="2">
    <source>
        <dbReference type="Proteomes" id="UP000320314"/>
    </source>
</evidence>
<dbReference type="Proteomes" id="UP000320314">
    <property type="component" value="Unassembled WGS sequence"/>
</dbReference>
<dbReference type="OrthoDB" id="7678403at2"/>